<dbReference type="SUPFAM" id="SSF48403">
    <property type="entry name" value="Ankyrin repeat"/>
    <property type="match status" value="1"/>
</dbReference>
<dbReference type="PROSITE" id="PS50297">
    <property type="entry name" value="ANK_REP_REGION"/>
    <property type="match status" value="2"/>
</dbReference>
<evidence type="ECO:0000256" key="2">
    <source>
        <dbReference type="ARBA" id="ARBA00023043"/>
    </source>
</evidence>
<keyword evidence="1" id="KW-0677">Repeat</keyword>
<feature type="repeat" description="ANK" evidence="3">
    <location>
        <begin position="52"/>
        <end position="84"/>
    </location>
</feature>
<dbReference type="PANTHER" id="PTHR24171:SF8">
    <property type="entry name" value="BRCA1-ASSOCIATED RING DOMAIN PROTEIN 1"/>
    <property type="match status" value="1"/>
</dbReference>
<dbReference type="EMBL" id="JBBWRZ010000009">
    <property type="protein sequence ID" value="KAK8229408.1"/>
    <property type="molecule type" value="Genomic_DNA"/>
</dbReference>
<protein>
    <submittedName>
        <fullName evidence="4">Ankyrin repeat-containing domain protein</fullName>
    </submittedName>
</protein>
<sequence length="179" mass="19165">MTVSFLLDKGVNINDCGEAYGTPLQEASWRGADNTAYVLINRGADVNLCGGIRGTALLAAATQGYLDLVKALLRAGADPNISSGPKGLTALQAATEREHWEVARLLLENGANEDKRMRCIDSPDLPGAIRHDHSQRCQASEEEAANKVAAEQQRDGRKAEVEGVLQGSLSRIRISALID</sequence>
<feature type="repeat" description="ANK" evidence="3">
    <location>
        <begin position="86"/>
        <end position="118"/>
    </location>
</feature>
<reference evidence="4 5" key="1">
    <citation type="submission" date="2024-04" db="EMBL/GenBank/DDBJ databases">
        <title>Phyllosticta paracitricarpa is synonymous to the EU quarantine fungus P. citricarpa based on phylogenomic analyses.</title>
        <authorList>
            <consortium name="Lawrence Berkeley National Laboratory"/>
            <person name="Van Ingen-Buijs V.A."/>
            <person name="Van Westerhoven A.C."/>
            <person name="Haridas S."/>
            <person name="Skiadas P."/>
            <person name="Martin F."/>
            <person name="Groenewald J.Z."/>
            <person name="Crous P.W."/>
            <person name="Seidl M.F."/>
        </authorList>
    </citation>
    <scope>NUCLEOTIDE SEQUENCE [LARGE SCALE GENOMIC DNA]</scope>
    <source>
        <strain evidence="4 5">CBS 123374</strain>
    </source>
</reference>
<evidence type="ECO:0000256" key="1">
    <source>
        <dbReference type="ARBA" id="ARBA00022737"/>
    </source>
</evidence>
<dbReference type="Gene3D" id="1.25.40.20">
    <property type="entry name" value="Ankyrin repeat-containing domain"/>
    <property type="match status" value="1"/>
</dbReference>
<accession>A0ABR1YJ13</accession>
<organism evidence="4 5">
    <name type="scientific">Phyllosticta capitalensis</name>
    <dbReference type="NCBI Taxonomy" id="121624"/>
    <lineage>
        <taxon>Eukaryota</taxon>
        <taxon>Fungi</taxon>
        <taxon>Dikarya</taxon>
        <taxon>Ascomycota</taxon>
        <taxon>Pezizomycotina</taxon>
        <taxon>Dothideomycetes</taxon>
        <taxon>Dothideomycetes incertae sedis</taxon>
        <taxon>Botryosphaeriales</taxon>
        <taxon>Phyllostictaceae</taxon>
        <taxon>Phyllosticta</taxon>
    </lineage>
</organism>
<evidence type="ECO:0000256" key="3">
    <source>
        <dbReference type="PROSITE-ProRule" id="PRU00023"/>
    </source>
</evidence>
<name>A0ABR1YJ13_9PEZI</name>
<dbReference type="SMART" id="SM00248">
    <property type="entry name" value="ANK"/>
    <property type="match status" value="3"/>
</dbReference>
<evidence type="ECO:0000313" key="5">
    <source>
        <dbReference type="Proteomes" id="UP001492380"/>
    </source>
</evidence>
<dbReference type="PROSITE" id="PS50088">
    <property type="entry name" value="ANK_REPEAT"/>
    <property type="match status" value="2"/>
</dbReference>
<keyword evidence="2 3" id="KW-0040">ANK repeat</keyword>
<evidence type="ECO:0000313" key="4">
    <source>
        <dbReference type="EMBL" id="KAK8229408.1"/>
    </source>
</evidence>
<dbReference type="InterPro" id="IPR036770">
    <property type="entry name" value="Ankyrin_rpt-contain_sf"/>
</dbReference>
<gene>
    <name evidence="4" type="ORF">HDK90DRAFT_356852</name>
</gene>
<dbReference type="PANTHER" id="PTHR24171">
    <property type="entry name" value="ANKYRIN REPEAT DOMAIN-CONTAINING PROTEIN 39-RELATED"/>
    <property type="match status" value="1"/>
</dbReference>
<dbReference type="Pfam" id="PF12796">
    <property type="entry name" value="Ank_2"/>
    <property type="match status" value="1"/>
</dbReference>
<proteinExistence type="predicted"/>
<comment type="caution">
    <text evidence="4">The sequence shown here is derived from an EMBL/GenBank/DDBJ whole genome shotgun (WGS) entry which is preliminary data.</text>
</comment>
<keyword evidence="5" id="KW-1185">Reference proteome</keyword>
<dbReference type="Proteomes" id="UP001492380">
    <property type="component" value="Unassembled WGS sequence"/>
</dbReference>
<dbReference type="InterPro" id="IPR002110">
    <property type="entry name" value="Ankyrin_rpt"/>
</dbReference>